<dbReference type="PANTHER" id="PTHR33375">
    <property type="entry name" value="CHROMOSOME-PARTITIONING PROTEIN PARB-RELATED"/>
    <property type="match status" value="1"/>
</dbReference>
<dbReference type="PANTHER" id="PTHR33375:SF7">
    <property type="entry name" value="CHROMOSOME 2-PARTITIONING PROTEIN PARB-RELATED"/>
    <property type="match status" value="1"/>
</dbReference>
<dbReference type="RefSeq" id="WP_165327079.1">
    <property type="nucleotide sequence ID" value="NZ_CP049109.1"/>
</dbReference>
<evidence type="ECO:0000313" key="3">
    <source>
        <dbReference type="Proteomes" id="UP000501568"/>
    </source>
</evidence>
<accession>A0A6G6Y671</accession>
<dbReference type="SUPFAM" id="SSF109709">
    <property type="entry name" value="KorB DNA-binding domain-like"/>
    <property type="match status" value="1"/>
</dbReference>
<reference evidence="2 3" key="1">
    <citation type="submission" date="2020-02" db="EMBL/GenBank/DDBJ databases">
        <authorList>
            <person name="Zheng R.K."/>
            <person name="Sun C.M."/>
        </authorList>
    </citation>
    <scope>NUCLEOTIDE SEQUENCE [LARGE SCALE GENOMIC DNA]</scope>
    <source>
        <strain evidence="3">zrk23</strain>
    </source>
</reference>
<dbReference type="InterPro" id="IPR003115">
    <property type="entry name" value="ParB_N"/>
</dbReference>
<dbReference type="CDD" id="cd16406">
    <property type="entry name" value="ParB_N_like"/>
    <property type="match status" value="1"/>
</dbReference>
<dbReference type="Gene3D" id="1.10.10.2830">
    <property type="match status" value="1"/>
</dbReference>
<dbReference type="GO" id="GO:0007059">
    <property type="term" value="P:chromosome segregation"/>
    <property type="evidence" value="ECO:0007669"/>
    <property type="project" value="TreeGrafter"/>
</dbReference>
<evidence type="ECO:0000313" key="2">
    <source>
        <dbReference type="EMBL" id="QIG80076.1"/>
    </source>
</evidence>
<dbReference type="SUPFAM" id="SSF110849">
    <property type="entry name" value="ParB/Sulfiredoxin"/>
    <property type="match status" value="1"/>
</dbReference>
<dbReference type="Gene3D" id="3.90.1530.30">
    <property type="match status" value="1"/>
</dbReference>
<name>A0A6G6Y671_9SPHN</name>
<evidence type="ECO:0000259" key="1">
    <source>
        <dbReference type="SMART" id="SM00470"/>
    </source>
</evidence>
<dbReference type="KEGG" id="spzr:G5C33_09990"/>
<gene>
    <name evidence="2" type="ORF">G5C33_09990</name>
</gene>
<dbReference type="InterPro" id="IPR036086">
    <property type="entry name" value="ParB/Sulfiredoxin_sf"/>
</dbReference>
<feature type="domain" description="ParB-like N-terminal" evidence="1">
    <location>
        <begin position="4"/>
        <end position="104"/>
    </location>
</feature>
<keyword evidence="3" id="KW-1185">Reference proteome</keyword>
<dbReference type="AlphaFoldDB" id="A0A6G6Y671"/>
<dbReference type="Pfam" id="PF02195">
    <property type="entry name" value="ParB_N"/>
    <property type="match status" value="1"/>
</dbReference>
<dbReference type="Proteomes" id="UP000501568">
    <property type="component" value="Chromosome"/>
</dbReference>
<dbReference type="SMART" id="SM00470">
    <property type="entry name" value="ParB"/>
    <property type="match status" value="1"/>
</dbReference>
<sequence length="641" mass="70913">MTSETRTIDQLRLSRFNVRTNEEDANATDALEQSIIEHGLLQPLVIHPLRGNAMKWGVHAGGRRYRAIRRLIERGALPADWPVDVRVTDLSDSALYELSLAENLLRRGLRPHEEFEAIRRAVDAGAPVSEIAAHFGHPERWAQQHLRLARLAPPVLEAFKSEEIGLDVARAFAATEDDDAQIAAWAVFRNEPEWHRRPETVRRLLKIGDAELARLLRFVGDAAYRDAGGRFELDLFAEEAEARGRVTDEGLLRRLAEERLSEIRERARAGAGRVIRFAKEPPTNDYRQTDKGLQIHPAEADGKIELPEGDIVATLEIDEAGEALLRWWWATRKAMSEASHPERKKAAAAKPAPDPRKIYAVDVERLGDGAAVSDNFSARSVADASLKQEEGLTQEGVQVFRSLRRAALSALLAYDAARGGTVGRDYLIWSQLRMIFTGDRAAKIGIKGLQPADHDSDRARDHLQQQPGYRHLAAECERLKSEPFVADPDPVAAFMAWRAADEATRNEAAAIVAGLALERSLAAPGYRIALHDALAQEMGLADPAALRAVIAPTADLLGELPRLQRLAISQPLVSDDRQRELIRKKSDELTAAVLRLVQGEPAWVHPLIAFDAPPNPDAVAARSDQHDIEEYLAGEIAEAAE</sequence>
<organism evidence="2 3">
    <name type="scientific">Stakelama tenebrarum</name>
    <dbReference type="NCBI Taxonomy" id="2711215"/>
    <lineage>
        <taxon>Bacteria</taxon>
        <taxon>Pseudomonadati</taxon>
        <taxon>Pseudomonadota</taxon>
        <taxon>Alphaproteobacteria</taxon>
        <taxon>Sphingomonadales</taxon>
        <taxon>Sphingomonadaceae</taxon>
        <taxon>Stakelama</taxon>
    </lineage>
</organism>
<dbReference type="GO" id="GO:0005694">
    <property type="term" value="C:chromosome"/>
    <property type="evidence" value="ECO:0007669"/>
    <property type="project" value="TreeGrafter"/>
</dbReference>
<proteinExistence type="predicted"/>
<dbReference type="EMBL" id="CP049109">
    <property type="protein sequence ID" value="QIG80076.1"/>
    <property type="molecule type" value="Genomic_DNA"/>
</dbReference>
<dbReference type="InterPro" id="IPR050336">
    <property type="entry name" value="Chromosome_partition/occlusion"/>
</dbReference>
<protein>
    <submittedName>
        <fullName evidence="2">ParB N-terminal domain-containing protein</fullName>
    </submittedName>
</protein>